<reference evidence="1" key="1">
    <citation type="submission" date="2021-03" db="EMBL/GenBank/DDBJ databases">
        <title>Antimicrobial resistance genes in bacteria isolated from Japanese honey, and their potential for conferring macrolide and lincosamide resistance in the American foulbrood pathogen Paenibacillus larvae.</title>
        <authorList>
            <person name="Okamoto M."/>
            <person name="Kumagai M."/>
            <person name="Kanamori H."/>
            <person name="Takamatsu D."/>
        </authorList>
    </citation>
    <scope>NUCLEOTIDE SEQUENCE</scope>
    <source>
        <strain evidence="1">J41TS4</strain>
    </source>
</reference>
<dbReference type="EMBL" id="BORS01000007">
    <property type="protein sequence ID" value="GIO42495.1"/>
    <property type="molecule type" value="Genomic_DNA"/>
</dbReference>
<name>A0A919Y4Z3_9BACL</name>
<accession>A0A919Y4Z3</accession>
<keyword evidence="2" id="KW-1185">Reference proteome</keyword>
<sequence length="75" mass="8889">MTDIFEVYDRHGARLGLKIEIYHSNIVDWRLTIEKRKNLEEGCVIVDVQHSDYKYVLAKAEVEFKEWLLETNGGY</sequence>
<gene>
    <name evidence="1" type="ORF">J41TS4_22530</name>
</gene>
<evidence type="ECO:0000313" key="1">
    <source>
        <dbReference type="EMBL" id="GIO42495.1"/>
    </source>
</evidence>
<dbReference type="RefSeq" id="WP_301627314.1">
    <property type="nucleotide sequence ID" value="NZ_BORS01000007.1"/>
</dbReference>
<evidence type="ECO:0000313" key="2">
    <source>
        <dbReference type="Proteomes" id="UP000678895"/>
    </source>
</evidence>
<dbReference type="Proteomes" id="UP000678895">
    <property type="component" value="Unassembled WGS sequence"/>
</dbReference>
<organism evidence="1 2">
    <name type="scientific">Paenibacillus apis</name>
    <dbReference type="NCBI Taxonomy" id="1792174"/>
    <lineage>
        <taxon>Bacteria</taxon>
        <taxon>Bacillati</taxon>
        <taxon>Bacillota</taxon>
        <taxon>Bacilli</taxon>
        <taxon>Bacillales</taxon>
        <taxon>Paenibacillaceae</taxon>
        <taxon>Paenibacillus</taxon>
    </lineage>
</organism>
<comment type="caution">
    <text evidence="1">The sequence shown here is derived from an EMBL/GenBank/DDBJ whole genome shotgun (WGS) entry which is preliminary data.</text>
</comment>
<dbReference type="AlphaFoldDB" id="A0A919Y4Z3"/>
<proteinExistence type="predicted"/>
<protein>
    <submittedName>
        <fullName evidence="1">Uncharacterized protein</fullName>
    </submittedName>
</protein>